<evidence type="ECO:0000313" key="3">
    <source>
        <dbReference type="EMBL" id="KAF7364222.1"/>
    </source>
</evidence>
<comment type="caution">
    <text evidence="3">The sequence shown here is derived from an EMBL/GenBank/DDBJ whole genome shotgun (WGS) entry which is preliminary data.</text>
</comment>
<feature type="transmembrane region" description="Helical" evidence="2">
    <location>
        <begin position="523"/>
        <end position="542"/>
    </location>
</feature>
<feature type="transmembrane region" description="Helical" evidence="2">
    <location>
        <begin position="40"/>
        <end position="65"/>
    </location>
</feature>
<evidence type="ECO:0000313" key="4">
    <source>
        <dbReference type="Proteomes" id="UP000623467"/>
    </source>
</evidence>
<keyword evidence="2" id="KW-0472">Membrane</keyword>
<feature type="transmembrane region" description="Helical" evidence="2">
    <location>
        <begin position="85"/>
        <end position="107"/>
    </location>
</feature>
<feature type="region of interest" description="Disordered" evidence="1">
    <location>
        <begin position="1"/>
        <end position="37"/>
    </location>
</feature>
<dbReference type="AlphaFoldDB" id="A0A8H6YST1"/>
<gene>
    <name evidence="3" type="ORF">MSAN_01081800</name>
</gene>
<evidence type="ECO:0000256" key="2">
    <source>
        <dbReference type="SAM" id="Phobius"/>
    </source>
</evidence>
<dbReference type="PANTHER" id="PTHR35041:SF6">
    <property type="entry name" value="FORMYLMETHIONINE DEFORMYLASE-LIKE PROTEIN-RELATED"/>
    <property type="match status" value="1"/>
</dbReference>
<dbReference type="PANTHER" id="PTHR35041">
    <property type="entry name" value="MEDIATOR OF RNA POLYMERASE II TRANSCRIPTION SUBUNIT 1"/>
    <property type="match status" value="1"/>
</dbReference>
<dbReference type="EMBL" id="JACAZH010000007">
    <property type="protein sequence ID" value="KAF7364222.1"/>
    <property type="molecule type" value="Genomic_DNA"/>
</dbReference>
<organism evidence="3 4">
    <name type="scientific">Mycena sanguinolenta</name>
    <dbReference type="NCBI Taxonomy" id="230812"/>
    <lineage>
        <taxon>Eukaryota</taxon>
        <taxon>Fungi</taxon>
        <taxon>Dikarya</taxon>
        <taxon>Basidiomycota</taxon>
        <taxon>Agaricomycotina</taxon>
        <taxon>Agaricomycetes</taxon>
        <taxon>Agaricomycetidae</taxon>
        <taxon>Agaricales</taxon>
        <taxon>Marasmiineae</taxon>
        <taxon>Mycenaceae</taxon>
        <taxon>Mycena</taxon>
    </lineage>
</organism>
<accession>A0A8H6YST1</accession>
<proteinExistence type="predicted"/>
<keyword evidence="4" id="KW-1185">Reference proteome</keyword>
<protein>
    <submittedName>
        <fullName evidence="3">Uncharacterized protein</fullName>
    </submittedName>
</protein>
<sequence length="602" mass="65190">MSYTPNYTPVRNREVESSETLGKRASVRGNRQRSETGPSIGLWTPLCICSGTVLCAVIAVLHHVFDSHLNNRSVEGFWTQSKSNQVEIFLATAFKIVFCFSAGVSLVQVTWHSMRRQPLPLRDINALLSGPSIMTLPRTNILFQAPATLAITLAILISSLITIFAPSLTVHQAASVLRTLTVPTLDLKTDAVLDDFSVEFYRYGPVTPTWDKAALMGLLSGDPVGWPMPDGCSPECEYNITYTAPAIRCTELQPDQIDDGLADSERDVSRVFQDPPSAYLFHYDGLVGDGSAALNFTTQDRYASANPNPSITNSDYGWTLAYVPYLASNGNDTALINAAGCICKFYNATHEVKTHFYNSTQDIWVSVIDYLDPLNTTWKASNSDFNFFNEGGYTANPTAGVEGVSFAPGVGAPLHLLAMADAFTAHMIGDIAINSNTGDVLSTTLLSETGLFESIPSTVDSLPFPGINVTASTTNVTQALEQLIANATLSFVNLNTGNTTVTAAVPSTDNVYLYNRKTLATTYLSSFVTLLLISVLGMYCLIANGEPSSNDFSQILVATRNPQLDMVADAVEADGLSSEALGRIRLQCEEGRFEMASRKTVE</sequence>
<dbReference type="OrthoDB" id="3158487at2759"/>
<keyword evidence="2" id="KW-1133">Transmembrane helix</keyword>
<keyword evidence="2" id="KW-0812">Transmembrane</keyword>
<name>A0A8H6YST1_9AGAR</name>
<dbReference type="Proteomes" id="UP000623467">
    <property type="component" value="Unassembled WGS sequence"/>
</dbReference>
<reference evidence="3" key="1">
    <citation type="submission" date="2020-05" db="EMBL/GenBank/DDBJ databases">
        <title>Mycena genomes resolve the evolution of fungal bioluminescence.</title>
        <authorList>
            <person name="Tsai I.J."/>
        </authorList>
    </citation>
    <scope>NUCLEOTIDE SEQUENCE</scope>
    <source>
        <strain evidence="3">160909Yilan</strain>
    </source>
</reference>
<feature type="transmembrane region" description="Helical" evidence="2">
    <location>
        <begin position="141"/>
        <end position="165"/>
    </location>
</feature>
<evidence type="ECO:0000256" key="1">
    <source>
        <dbReference type="SAM" id="MobiDB-lite"/>
    </source>
</evidence>